<dbReference type="EMBL" id="ML119691">
    <property type="protein sequence ID" value="RPA80126.1"/>
    <property type="molecule type" value="Genomic_DNA"/>
</dbReference>
<dbReference type="InterPro" id="IPR000209">
    <property type="entry name" value="Peptidase_S8/S53_dom"/>
</dbReference>
<evidence type="ECO:0000256" key="6">
    <source>
        <dbReference type="PROSITE-ProRule" id="PRU01240"/>
    </source>
</evidence>
<dbReference type="FunFam" id="3.40.50.200:FF:000007">
    <property type="entry name" value="Subtilisin-like serine protease"/>
    <property type="match status" value="1"/>
</dbReference>
<dbReference type="InterPro" id="IPR022398">
    <property type="entry name" value="Peptidase_S8_His-AS"/>
</dbReference>
<feature type="domain" description="Inhibitor I9" evidence="10">
    <location>
        <begin position="17"/>
        <end position="99"/>
    </location>
</feature>
<dbReference type="GO" id="GO:0004252">
    <property type="term" value="F:serine-type endopeptidase activity"/>
    <property type="evidence" value="ECO:0007669"/>
    <property type="project" value="UniProtKB-UniRule"/>
</dbReference>
<dbReference type="InterPro" id="IPR023828">
    <property type="entry name" value="Peptidase_S8_Ser-AS"/>
</dbReference>
<dbReference type="Pfam" id="PF00082">
    <property type="entry name" value="Peptidase_S8"/>
    <property type="match status" value="1"/>
</dbReference>
<keyword evidence="5 6" id="KW-0720">Serine protease</keyword>
<feature type="active site" description="Charge relay system" evidence="6">
    <location>
        <position position="339"/>
    </location>
</feature>
<comment type="similarity">
    <text evidence="1 6 7">Belongs to the peptidase S8 family.</text>
</comment>
<dbReference type="InterPro" id="IPR034193">
    <property type="entry name" value="PCSK9_ProteinaseK-like"/>
</dbReference>
<evidence type="ECO:0000313" key="11">
    <source>
        <dbReference type="EMBL" id="RPA80126.1"/>
    </source>
</evidence>
<feature type="active site" description="Charge relay system" evidence="6">
    <location>
        <position position="148"/>
    </location>
</feature>
<dbReference type="InterPro" id="IPR036852">
    <property type="entry name" value="Peptidase_S8/S53_dom_sf"/>
</dbReference>
<keyword evidence="2 6" id="KW-0645">Protease</keyword>
<evidence type="ECO:0000259" key="9">
    <source>
        <dbReference type="Pfam" id="PF00082"/>
    </source>
</evidence>
<reference evidence="11 12" key="1">
    <citation type="journal article" date="2018" name="Nat. Ecol. Evol.">
        <title>Pezizomycetes genomes reveal the molecular basis of ectomycorrhizal truffle lifestyle.</title>
        <authorList>
            <person name="Murat C."/>
            <person name="Payen T."/>
            <person name="Noel B."/>
            <person name="Kuo A."/>
            <person name="Morin E."/>
            <person name="Chen J."/>
            <person name="Kohler A."/>
            <person name="Krizsan K."/>
            <person name="Balestrini R."/>
            <person name="Da Silva C."/>
            <person name="Montanini B."/>
            <person name="Hainaut M."/>
            <person name="Levati E."/>
            <person name="Barry K.W."/>
            <person name="Belfiori B."/>
            <person name="Cichocki N."/>
            <person name="Clum A."/>
            <person name="Dockter R.B."/>
            <person name="Fauchery L."/>
            <person name="Guy J."/>
            <person name="Iotti M."/>
            <person name="Le Tacon F."/>
            <person name="Lindquist E.A."/>
            <person name="Lipzen A."/>
            <person name="Malagnac F."/>
            <person name="Mello A."/>
            <person name="Molinier V."/>
            <person name="Miyauchi S."/>
            <person name="Poulain J."/>
            <person name="Riccioni C."/>
            <person name="Rubini A."/>
            <person name="Sitrit Y."/>
            <person name="Splivallo R."/>
            <person name="Traeger S."/>
            <person name="Wang M."/>
            <person name="Zifcakova L."/>
            <person name="Wipf D."/>
            <person name="Zambonelli A."/>
            <person name="Paolocci F."/>
            <person name="Nowrousian M."/>
            <person name="Ottonello S."/>
            <person name="Baldrian P."/>
            <person name="Spatafora J.W."/>
            <person name="Henrissat B."/>
            <person name="Nagy L.G."/>
            <person name="Aury J.M."/>
            <person name="Wincker P."/>
            <person name="Grigoriev I.V."/>
            <person name="Bonfante P."/>
            <person name="Martin F.M."/>
        </authorList>
    </citation>
    <scope>NUCLEOTIDE SEQUENCE [LARGE SCALE GENOMIC DNA]</scope>
    <source>
        <strain evidence="11 12">RN42</strain>
    </source>
</reference>
<evidence type="ECO:0000256" key="3">
    <source>
        <dbReference type="ARBA" id="ARBA00022729"/>
    </source>
</evidence>
<dbReference type="OrthoDB" id="206201at2759"/>
<organism evidence="11 12">
    <name type="scientific">Ascobolus immersus RN42</name>
    <dbReference type="NCBI Taxonomy" id="1160509"/>
    <lineage>
        <taxon>Eukaryota</taxon>
        <taxon>Fungi</taxon>
        <taxon>Dikarya</taxon>
        <taxon>Ascomycota</taxon>
        <taxon>Pezizomycotina</taxon>
        <taxon>Pezizomycetes</taxon>
        <taxon>Pezizales</taxon>
        <taxon>Ascobolaceae</taxon>
        <taxon>Ascobolus</taxon>
    </lineage>
</organism>
<dbReference type="PANTHER" id="PTHR43806:SF11">
    <property type="entry name" value="CEREVISIN-RELATED"/>
    <property type="match status" value="1"/>
</dbReference>
<dbReference type="InterPro" id="IPR010259">
    <property type="entry name" value="S8pro/Inhibitor_I9"/>
</dbReference>
<dbReference type="SUPFAM" id="SSF54897">
    <property type="entry name" value="Protease propeptides/inhibitors"/>
    <property type="match status" value="1"/>
</dbReference>
<keyword evidence="12" id="KW-1185">Reference proteome</keyword>
<evidence type="ECO:0000256" key="1">
    <source>
        <dbReference type="ARBA" id="ARBA00011073"/>
    </source>
</evidence>
<dbReference type="Proteomes" id="UP000275078">
    <property type="component" value="Unassembled WGS sequence"/>
</dbReference>
<evidence type="ECO:0000256" key="8">
    <source>
        <dbReference type="SAM" id="MobiDB-lite"/>
    </source>
</evidence>
<gene>
    <name evidence="11" type="ORF">BJ508DRAFT_370073</name>
</gene>
<dbReference type="PANTHER" id="PTHR43806">
    <property type="entry name" value="PEPTIDASE S8"/>
    <property type="match status" value="1"/>
</dbReference>
<keyword evidence="3" id="KW-0732">Signal</keyword>
<dbReference type="AlphaFoldDB" id="A0A3N4I406"/>
<dbReference type="PROSITE" id="PS51892">
    <property type="entry name" value="SUBTILASE"/>
    <property type="match status" value="1"/>
</dbReference>
<evidence type="ECO:0000256" key="4">
    <source>
        <dbReference type="ARBA" id="ARBA00022801"/>
    </source>
</evidence>
<evidence type="ECO:0000259" key="10">
    <source>
        <dbReference type="Pfam" id="PF05922"/>
    </source>
</evidence>
<dbReference type="PROSITE" id="PS00137">
    <property type="entry name" value="SUBTILASE_HIS"/>
    <property type="match status" value="1"/>
</dbReference>
<dbReference type="PROSITE" id="PS00138">
    <property type="entry name" value="SUBTILASE_SER"/>
    <property type="match status" value="1"/>
</dbReference>
<dbReference type="PROSITE" id="PS00136">
    <property type="entry name" value="SUBTILASE_ASP"/>
    <property type="match status" value="1"/>
</dbReference>
<dbReference type="Gene3D" id="3.30.70.80">
    <property type="entry name" value="Peptidase S8 propeptide/proteinase inhibitor I9"/>
    <property type="match status" value="1"/>
</dbReference>
<dbReference type="STRING" id="1160509.A0A3N4I406"/>
<proteinExistence type="inferred from homology"/>
<dbReference type="PRINTS" id="PR00723">
    <property type="entry name" value="SUBTILISIN"/>
</dbReference>
<dbReference type="InterPro" id="IPR015500">
    <property type="entry name" value="Peptidase_S8_subtilisin-rel"/>
</dbReference>
<dbReference type="InterPro" id="IPR050131">
    <property type="entry name" value="Peptidase_S8_subtilisin-like"/>
</dbReference>
<dbReference type="Gene3D" id="3.40.50.200">
    <property type="entry name" value="Peptidase S8/S53 domain"/>
    <property type="match status" value="1"/>
</dbReference>
<name>A0A3N4I406_ASCIM</name>
<dbReference type="InterPro" id="IPR037045">
    <property type="entry name" value="S8pro/Inhibitor_I9_sf"/>
</dbReference>
<dbReference type="GO" id="GO:0006508">
    <property type="term" value="P:proteolysis"/>
    <property type="evidence" value="ECO:0007669"/>
    <property type="project" value="UniProtKB-KW"/>
</dbReference>
<evidence type="ECO:0000256" key="2">
    <source>
        <dbReference type="ARBA" id="ARBA00022670"/>
    </source>
</evidence>
<dbReference type="Pfam" id="PF05922">
    <property type="entry name" value="Inhibitor_I9"/>
    <property type="match status" value="1"/>
</dbReference>
<evidence type="ECO:0000313" key="12">
    <source>
        <dbReference type="Proteomes" id="UP000275078"/>
    </source>
</evidence>
<feature type="region of interest" description="Disordered" evidence="8">
    <location>
        <begin position="380"/>
        <end position="429"/>
    </location>
</feature>
<evidence type="ECO:0000256" key="5">
    <source>
        <dbReference type="ARBA" id="ARBA00022825"/>
    </source>
</evidence>
<sequence length="429" mass="45779">MSEARTNSERPTIIPGRYIVFLKHYVHEPIQMSHISSVETRCAGRCHSMDESERPAKFVDTTIELPGLRGYAGVFDDKTLEEIKSSHVVSHVEPDQYVYPCKVTQENVPSWGLARLSHQGPLGSDEASKQYVYNEDADGHGTTAYVIDTGIYVEHEDFEGRARWGIVVPKNATKKDFDGHGTHVAGTIGSKTYGVAKKANLVAVKIFPDGAGQGGSMSDIIKGLDWAVRDAQERGDIHKCVANMSIGGGRMNAVNVAIAAAVKAGMTVCVAAGNESTDALNTSPASAPEAITVGSTDKNDGFSTYSNYGRILDILAPGRAIVSCSNKGPRESVALSGTSMATPHVTGMACSILTDGKIKTPADVIRKMLDIGEDGSITGALNSSPNRLLKQIPAQDTQQPPTAGGDDEEEGEWDWLLCTKGKGSKKTDL</sequence>
<evidence type="ECO:0000256" key="7">
    <source>
        <dbReference type="RuleBase" id="RU003355"/>
    </source>
</evidence>
<protein>
    <submittedName>
        <fullName evidence="11">Subtilisin-like proteinase Mp1</fullName>
    </submittedName>
</protein>
<dbReference type="SUPFAM" id="SSF52743">
    <property type="entry name" value="Subtilisin-like"/>
    <property type="match status" value="1"/>
</dbReference>
<feature type="domain" description="Peptidase S8/S53" evidence="9">
    <location>
        <begin position="139"/>
        <end position="364"/>
    </location>
</feature>
<feature type="active site" description="Charge relay system" evidence="6">
    <location>
        <position position="180"/>
    </location>
</feature>
<dbReference type="InterPro" id="IPR023827">
    <property type="entry name" value="Peptidase_S8_Asp-AS"/>
</dbReference>
<accession>A0A3N4I406</accession>
<dbReference type="CDD" id="cd04077">
    <property type="entry name" value="Peptidases_S8_PCSK9_ProteinaseK_like"/>
    <property type="match status" value="1"/>
</dbReference>
<keyword evidence="4 6" id="KW-0378">Hydrolase</keyword>